<evidence type="ECO:0000256" key="1">
    <source>
        <dbReference type="SAM" id="Phobius"/>
    </source>
</evidence>
<name>M6VVH8_9LEPT</name>
<dbReference type="Proteomes" id="UP000012149">
    <property type="component" value="Unassembled WGS sequence"/>
</dbReference>
<evidence type="ECO:0000313" key="2">
    <source>
        <dbReference type="EMBL" id="EMO59151.1"/>
    </source>
</evidence>
<organism evidence="2 3">
    <name type="scientific">Leptospira santarosai str. CBC1416</name>
    <dbReference type="NCBI Taxonomy" id="1193059"/>
    <lineage>
        <taxon>Bacteria</taxon>
        <taxon>Pseudomonadati</taxon>
        <taxon>Spirochaetota</taxon>
        <taxon>Spirochaetia</taxon>
        <taxon>Leptospirales</taxon>
        <taxon>Leptospiraceae</taxon>
        <taxon>Leptospira</taxon>
    </lineage>
</organism>
<accession>M6VVH8</accession>
<feature type="transmembrane region" description="Helical" evidence="1">
    <location>
        <begin position="57"/>
        <end position="77"/>
    </location>
</feature>
<comment type="caution">
    <text evidence="2">The sequence shown here is derived from an EMBL/GenBank/DDBJ whole genome shotgun (WGS) entry which is preliminary data.</text>
</comment>
<dbReference type="EMBL" id="AKWE02000043">
    <property type="protein sequence ID" value="EMO59151.1"/>
    <property type="molecule type" value="Genomic_DNA"/>
</dbReference>
<keyword evidence="1" id="KW-0812">Transmembrane</keyword>
<gene>
    <name evidence="2" type="ORF">LEP1GSC161_0590</name>
</gene>
<sequence>MIELNMIRHIMNLNPLNRLIIVIRLGEFFDQRFGICYERMAVHTSGSGWDCGVCRGFYPGVTVFTVYLIVPGMYLMIKGYRLIRRIPNILGGRENQIRYGRYGNERYRKFQCSVIHSNEVPTILVLETGFLPL</sequence>
<reference evidence="2 3" key="1">
    <citation type="submission" date="2013-01" db="EMBL/GenBank/DDBJ databases">
        <authorList>
            <person name="Harkins D.M."/>
            <person name="Durkin A.S."/>
            <person name="Brinkac L.M."/>
            <person name="Haft D.H."/>
            <person name="Selengut J.D."/>
            <person name="Sanka R."/>
            <person name="DePew J."/>
            <person name="Purushe J."/>
            <person name="Matthias M.A."/>
            <person name="Vinetz J.M."/>
            <person name="Sutton G.G."/>
            <person name="Nierman W.C."/>
            <person name="Fouts D.E."/>
        </authorList>
    </citation>
    <scope>NUCLEOTIDE SEQUENCE [LARGE SCALE GENOMIC DNA]</scope>
    <source>
        <strain evidence="2 3">CBC1416</strain>
    </source>
</reference>
<keyword evidence="1" id="KW-1133">Transmembrane helix</keyword>
<protein>
    <submittedName>
        <fullName evidence="2">Uncharacterized protein</fullName>
    </submittedName>
</protein>
<dbReference type="AlphaFoldDB" id="M6VVH8"/>
<keyword evidence="1" id="KW-0472">Membrane</keyword>
<evidence type="ECO:0000313" key="3">
    <source>
        <dbReference type="Proteomes" id="UP000012149"/>
    </source>
</evidence>
<proteinExistence type="predicted"/>